<evidence type="ECO:0000256" key="1">
    <source>
        <dbReference type="SAM" id="MobiDB-lite"/>
    </source>
</evidence>
<feature type="compositionally biased region" description="Polar residues" evidence="1">
    <location>
        <begin position="161"/>
        <end position="174"/>
    </location>
</feature>
<keyword evidence="3" id="KW-1185">Reference proteome</keyword>
<sequence>MGRYREQARSHRGFLVVADGLGDSEKTVGASLLAMALGQSASWLADSPLSRAGSLPQGIFGGRGWLGRLGKKLWERACSRRCWVSRHHGWLMGRYREQARSHRGFLVVADGLAIRKKLWERACSRWRRQIQHHGWLIDRYREQARSHKGALRGVPEPLKVSSGSSPTSVRCSRR</sequence>
<protein>
    <recommendedName>
        <fullName evidence="4">Transposase</fullName>
    </recommendedName>
</protein>
<evidence type="ECO:0000313" key="2">
    <source>
        <dbReference type="EMBL" id="SEE69795.1"/>
    </source>
</evidence>
<gene>
    <name evidence="2" type="ORF">SAMN04490188_5197</name>
</gene>
<name>A0ABY0ZHN0_9PSED</name>
<proteinExistence type="predicted"/>
<reference evidence="2 3" key="1">
    <citation type="submission" date="2016-10" db="EMBL/GenBank/DDBJ databases">
        <authorList>
            <person name="Varghese N."/>
            <person name="Submissions S."/>
        </authorList>
    </citation>
    <scope>NUCLEOTIDE SEQUENCE [LARGE SCALE GENOMIC DNA]</scope>
    <source>
        <strain evidence="2 3">BS3780</strain>
    </source>
</reference>
<comment type="caution">
    <text evidence="2">The sequence shown here is derived from an EMBL/GenBank/DDBJ whole genome shotgun (WGS) entry which is preliminary data.</text>
</comment>
<feature type="region of interest" description="Disordered" evidence="1">
    <location>
        <begin position="151"/>
        <end position="174"/>
    </location>
</feature>
<accession>A0ABY0ZHN0</accession>
<dbReference type="Proteomes" id="UP000183915">
    <property type="component" value="Unassembled WGS sequence"/>
</dbReference>
<evidence type="ECO:0008006" key="4">
    <source>
        <dbReference type="Google" id="ProtNLM"/>
    </source>
</evidence>
<dbReference type="EMBL" id="FNTT01000002">
    <property type="protein sequence ID" value="SEE69795.1"/>
    <property type="molecule type" value="Genomic_DNA"/>
</dbReference>
<evidence type="ECO:0000313" key="3">
    <source>
        <dbReference type="Proteomes" id="UP000183915"/>
    </source>
</evidence>
<organism evidence="2 3">
    <name type="scientific">Pseudomonas kilonensis</name>
    <dbReference type="NCBI Taxonomy" id="132476"/>
    <lineage>
        <taxon>Bacteria</taxon>
        <taxon>Pseudomonadati</taxon>
        <taxon>Pseudomonadota</taxon>
        <taxon>Gammaproteobacteria</taxon>
        <taxon>Pseudomonadales</taxon>
        <taxon>Pseudomonadaceae</taxon>
        <taxon>Pseudomonas</taxon>
    </lineage>
</organism>